<dbReference type="STRING" id="146536.AQI70_02175"/>
<comment type="caution">
    <text evidence="1">The sequence shown here is derived from an EMBL/GenBank/DDBJ whole genome shotgun (WGS) entry which is preliminary data.</text>
</comment>
<evidence type="ECO:0000313" key="2">
    <source>
        <dbReference type="Proteomes" id="UP000054024"/>
    </source>
</evidence>
<proteinExistence type="predicted"/>
<reference evidence="1 2" key="1">
    <citation type="submission" date="2015-10" db="EMBL/GenBank/DDBJ databases">
        <title>Draft genome sequence of Streptomyces curacoi DSM 40107, type strain for the species Streptomyces curacoi.</title>
        <authorList>
            <person name="Ruckert C."/>
            <person name="Winkler A."/>
            <person name="Kalinowski J."/>
            <person name="Kampfer P."/>
            <person name="Glaeser S."/>
        </authorList>
    </citation>
    <scope>NUCLEOTIDE SEQUENCE [LARGE SCALE GENOMIC DNA]</scope>
    <source>
        <strain evidence="1 2">DSM 40107</strain>
    </source>
</reference>
<name>A0A117PM11_9ACTN</name>
<evidence type="ECO:0000313" key="1">
    <source>
        <dbReference type="EMBL" id="KUM82137.1"/>
    </source>
</evidence>
<keyword evidence="2" id="KW-1185">Reference proteome</keyword>
<gene>
    <name evidence="1" type="ORF">AQI70_02175</name>
</gene>
<dbReference type="Proteomes" id="UP000054024">
    <property type="component" value="Unassembled WGS sequence"/>
</dbReference>
<organism evidence="1 2">
    <name type="scientific">Streptomyces curacoi</name>
    <dbReference type="NCBI Taxonomy" id="146536"/>
    <lineage>
        <taxon>Bacteria</taxon>
        <taxon>Bacillati</taxon>
        <taxon>Actinomycetota</taxon>
        <taxon>Actinomycetes</taxon>
        <taxon>Kitasatosporales</taxon>
        <taxon>Streptomycetaceae</taxon>
        <taxon>Streptomyces</taxon>
    </lineage>
</organism>
<dbReference type="AlphaFoldDB" id="A0A117PM11"/>
<sequence>MRQARALVLVLVLVAVVARLGVTAVAAYSIAYTVLYAATLACYAVLPGRTAPWITATFGAGPAGAVPERSVPPSLVLLRWARCQEGSDVSLVRGV</sequence>
<protein>
    <submittedName>
        <fullName evidence="1">Uncharacterized protein</fullName>
    </submittedName>
</protein>
<accession>A0A117PM11</accession>
<dbReference type="EMBL" id="LMWJ01000001">
    <property type="protein sequence ID" value="KUM82137.1"/>
    <property type="molecule type" value="Genomic_DNA"/>
</dbReference>